<sequence>MDGDGGQFRDLSLVKLDAHNTLVIACDCSAGIGEKRFDEVLIDPAITAAYSVRVPLMELMCFGADPVTVVDTIGNELQPTGERIIWGIQQELKRAGLAGIPLNGSTEDNMQTQTTSIGVTVVAKAHETNVATLHLSGEALVYQLGTPYVGEEVKKHLPTIFSYDLVRKIRANDAVVDMLPVGSRGVRYELVQMAETHHAKIKAIADLSDPDKNQSAGPATVVLIAIKSAQQQQFEQDFPKLTLIAKLRVSDS</sequence>
<dbReference type="STRING" id="1423795.FD12_GL000062"/>
<name>A0A512PL75_9LACO</name>
<gene>
    <name evidence="2" type="ORF">LRA02_08370</name>
</gene>
<dbReference type="OrthoDB" id="9805740at2"/>
<dbReference type="RefSeq" id="WP_056981299.1">
    <property type="nucleotide sequence ID" value="NZ_BKAM01000006.1"/>
</dbReference>
<dbReference type="InterPro" id="IPR016188">
    <property type="entry name" value="PurM-like_N"/>
</dbReference>
<evidence type="ECO:0000313" key="3">
    <source>
        <dbReference type="Proteomes" id="UP000321569"/>
    </source>
</evidence>
<dbReference type="Pfam" id="PF00586">
    <property type="entry name" value="AIRS"/>
    <property type="match status" value="1"/>
</dbReference>
<evidence type="ECO:0000259" key="1">
    <source>
        <dbReference type="Pfam" id="PF00586"/>
    </source>
</evidence>
<protein>
    <recommendedName>
        <fullName evidence="1">PurM-like N-terminal domain-containing protein</fullName>
    </recommendedName>
</protein>
<reference evidence="2 3" key="1">
    <citation type="submission" date="2019-07" db="EMBL/GenBank/DDBJ databases">
        <title>Whole genome shotgun sequence of Lactobacillus rapi NBRC 109618.</title>
        <authorList>
            <person name="Hosoyama A."/>
            <person name="Uohara A."/>
            <person name="Ohji S."/>
            <person name="Ichikawa N."/>
        </authorList>
    </citation>
    <scope>NUCLEOTIDE SEQUENCE [LARGE SCALE GENOMIC DNA]</scope>
    <source>
        <strain evidence="2 3">NBRC 109618</strain>
    </source>
</reference>
<dbReference type="Proteomes" id="UP000321569">
    <property type="component" value="Unassembled WGS sequence"/>
</dbReference>
<evidence type="ECO:0000313" key="2">
    <source>
        <dbReference type="EMBL" id="GEP71969.1"/>
    </source>
</evidence>
<accession>A0A512PL75</accession>
<comment type="caution">
    <text evidence="2">The sequence shown here is derived from an EMBL/GenBank/DDBJ whole genome shotgun (WGS) entry which is preliminary data.</text>
</comment>
<proteinExistence type="predicted"/>
<dbReference type="AlphaFoldDB" id="A0A512PL75"/>
<organism evidence="2 3">
    <name type="scientific">Lentilactobacillus rapi</name>
    <dbReference type="NCBI Taxonomy" id="481723"/>
    <lineage>
        <taxon>Bacteria</taxon>
        <taxon>Bacillati</taxon>
        <taxon>Bacillota</taxon>
        <taxon>Bacilli</taxon>
        <taxon>Lactobacillales</taxon>
        <taxon>Lactobacillaceae</taxon>
        <taxon>Lentilactobacillus</taxon>
    </lineage>
</organism>
<feature type="domain" description="PurM-like N-terminal" evidence="1">
    <location>
        <begin position="12"/>
        <end position="123"/>
    </location>
</feature>
<dbReference type="EMBL" id="BKAM01000006">
    <property type="protein sequence ID" value="GEP71969.1"/>
    <property type="molecule type" value="Genomic_DNA"/>
</dbReference>